<keyword evidence="2" id="KW-1185">Reference proteome</keyword>
<evidence type="ECO:0000313" key="1">
    <source>
        <dbReference type="EMBL" id="EST10920.1"/>
    </source>
</evidence>
<gene>
    <name evidence="1" type="ORF">P343_14410</name>
</gene>
<organism evidence="1 2">
    <name type="scientific">Sporolactobacillus laevolacticus DSM 442</name>
    <dbReference type="NCBI Taxonomy" id="1395513"/>
    <lineage>
        <taxon>Bacteria</taxon>
        <taxon>Bacillati</taxon>
        <taxon>Bacillota</taxon>
        <taxon>Bacilli</taxon>
        <taxon>Bacillales</taxon>
        <taxon>Sporolactobacillaceae</taxon>
        <taxon>Sporolactobacillus</taxon>
    </lineage>
</organism>
<comment type="caution">
    <text evidence="1">The sequence shown here is derived from an EMBL/GenBank/DDBJ whole genome shotgun (WGS) entry which is preliminary data.</text>
</comment>
<reference evidence="1 2" key="1">
    <citation type="journal article" date="2013" name="Genome Announc.">
        <title>Genome Sequence of Sporolactobacillus laevolacticus DSM442, an Efficient Polymer-Grade D-Lactate Producer from Agricultural Waste Cottonseed as a Nitrogen Source.</title>
        <authorList>
            <person name="Wang H."/>
            <person name="Wang L."/>
            <person name="Ju J."/>
            <person name="Yu B."/>
            <person name="Ma Y."/>
        </authorList>
    </citation>
    <scope>NUCLEOTIDE SEQUENCE [LARGE SCALE GENOMIC DNA]</scope>
    <source>
        <strain evidence="1 2">DSM 442</strain>
    </source>
</reference>
<dbReference type="RefSeq" id="WP_023511110.1">
    <property type="nucleotide sequence ID" value="NZ_AWTC01000016.1"/>
</dbReference>
<name>V6IV19_9BACL</name>
<dbReference type="AlphaFoldDB" id="V6IV19"/>
<accession>V6IV19</accession>
<sequence length="257" mass="29506">MTYKRYKSNVTLSKQQKKELVAQYISYYKDLIADRGIEVLNIKLPREVFEPILDQIGTYLNEQAKRLASEEGEVKQFLDDNPLPPQMKDLLPDEFRAFSLLLNALKQWVSAESAATDRYILGGTARDTCRSAVDHCIVTGETLGDRSELHHPMRDGRPPILLSKKGHSMIEHQLSREDEAEIPNDNEGSTWNQLKKLKRDRHSSWILLREGCEAILKEREDCRTNAKSIANKVIKELKLSPHEIIELMDQKGVARLQ</sequence>
<dbReference type="PATRIC" id="fig|1395513.3.peg.2925"/>
<dbReference type="eggNOG" id="ENOG5033RXB">
    <property type="taxonomic scope" value="Bacteria"/>
</dbReference>
<dbReference type="OrthoDB" id="3078303at2"/>
<evidence type="ECO:0000313" key="2">
    <source>
        <dbReference type="Proteomes" id="UP000018296"/>
    </source>
</evidence>
<dbReference type="EMBL" id="AWTC01000016">
    <property type="protein sequence ID" value="EST10920.1"/>
    <property type="molecule type" value="Genomic_DNA"/>
</dbReference>
<dbReference type="Proteomes" id="UP000018296">
    <property type="component" value="Unassembled WGS sequence"/>
</dbReference>
<proteinExistence type="predicted"/>
<protein>
    <submittedName>
        <fullName evidence="1">Uncharacterized protein</fullName>
    </submittedName>
</protein>